<dbReference type="KEGG" id="phon:BH719_01275"/>
<evidence type="ECO:0000313" key="7">
    <source>
        <dbReference type="EMBL" id="AOS46681.1"/>
    </source>
</evidence>
<dbReference type="GO" id="GO:0005886">
    <property type="term" value="C:plasma membrane"/>
    <property type="evidence" value="ECO:0007669"/>
    <property type="project" value="UniProtKB-SubCell"/>
</dbReference>
<dbReference type="PANTHER" id="PTHR30606:SF10">
    <property type="entry name" value="PHOSPHATIDYLINOSITOL MANNOSIDE ACYLTRANSFERASE"/>
    <property type="match status" value="1"/>
</dbReference>
<evidence type="ECO:0000256" key="1">
    <source>
        <dbReference type="ARBA" id="ARBA00004533"/>
    </source>
</evidence>
<dbReference type="PANTHER" id="PTHR30606">
    <property type="entry name" value="LIPID A BIOSYNTHESIS LAUROYL ACYLTRANSFERASE"/>
    <property type="match status" value="1"/>
</dbReference>
<evidence type="ECO:0000256" key="2">
    <source>
        <dbReference type="ARBA" id="ARBA00022475"/>
    </source>
</evidence>
<dbReference type="NCBIfam" id="NF005919">
    <property type="entry name" value="PRK07920.1"/>
    <property type="match status" value="1"/>
</dbReference>
<dbReference type="GO" id="GO:0009247">
    <property type="term" value="P:glycolipid biosynthetic process"/>
    <property type="evidence" value="ECO:0007669"/>
    <property type="project" value="UniProtKB-ARBA"/>
</dbReference>
<evidence type="ECO:0000256" key="4">
    <source>
        <dbReference type="ARBA" id="ARBA00022679"/>
    </source>
</evidence>
<keyword evidence="4 7" id="KW-0808">Transferase</keyword>
<dbReference type="OrthoDB" id="9803456at2"/>
<evidence type="ECO:0000256" key="3">
    <source>
        <dbReference type="ARBA" id="ARBA00022519"/>
    </source>
</evidence>
<evidence type="ECO:0000313" key="8">
    <source>
        <dbReference type="Proteomes" id="UP000095214"/>
    </source>
</evidence>
<accession>A0A1D8B0J8</accession>
<proteinExistence type="predicted"/>
<sequence length="308" mass="33080">MRFSALSVAFALAPRLPLRWVLSAARAGARRAARRGGANVDQLRSNLRRLTGGEPDQELVVRAVESHIRNYAEQLVLGSPKGAPLLERVVFEDFDRIEEASEDGPVVLALGHSGSWDRAGAWVCAHGRTVVTVAERVEPPSLFDSFVRLREGLGMEIIGVGKGESVFDTLVERVRGRSVLVPLLADRDISGAGIEVDFAGHRALVAAGPAALAHRLSRPLYAACVSYADEDAPVASVRVELAGPITAAPGGGANEVEALTQAWVDAFTGMLADKPEDWHMMQKVYTEDLDPERLARARAAHRSRGAGQ</sequence>
<keyword evidence="6 7" id="KW-0012">Acyltransferase</keyword>
<name>A0A1D8B0J8_9ACTO</name>
<evidence type="ECO:0000256" key="5">
    <source>
        <dbReference type="ARBA" id="ARBA00023136"/>
    </source>
</evidence>
<dbReference type="Pfam" id="PF03279">
    <property type="entry name" value="Lip_A_acyltrans"/>
    <property type="match status" value="1"/>
</dbReference>
<dbReference type="InterPro" id="IPR004960">
    <property type="entry name" value="LipA_acyltrans"/>
</dbReference>
<reference evidence="7 8" key="1">
    <citation type="submission" date="2016-09" db="EMBL/GenBank/DDBJ databases">
        <title>Complete genome sequence of Actinomyces hongkongensis HKU8.</title>
        <authorList>
            <person name="Gao Y.-X."/>
            <person name="Zhou Y.-Y."/>
            <person name="Xie Y."/>
            <person name="Wang M."/>
            <person name="Wang S.-J."/>
            <person name="Shen S.-G."/>
        </authorList>
    </citation>
    <scope>NUCLEOTIDE SEQUENCE [LARGE SCALE GENOMIC DNA]</scope>
    <source>
        <strain evidence="7 8">HKU8</strain>
    </source>
</reference>
<keyword evidence="3" id="KW-0997">Cell inner membrane</keyword>
<organism evidence="7 8">
    <name type="scientific">Pauljensenia hongkongensis</name>
    <dbReference type="NCBI Taxonomy" id="178339"/>
    <lineage>
        <taxon>Bacteria</taxon>
        <taxon>Bacillati</taxon>
        <taxon>Actinomycetota</taxon>
        <taxon>Actinomycetes</taxon>
        <taxon>Actinomycetales</taxon>
        <taxon>Actinomycetaceae</taxon>
        <taxon>Pauljensenia</taxon>
    </lineage>
</organism>
<gene>
    <name evidence="7" type="ORF">BH719_01275</name>
</gene>
<dbReference type="STRING" id="178339.BH719_01275"/>
<evidence type="ECO:0000256" key="6">
    <source>
        <dbReference type="ARBA" id="ARBA00023315"/>
    </source>
</evidence>
<dbReference type="RefSeq" id="WP_009400060.1">
    <property type="nucleotide sequence ID" value="NZ_CP017298.1"/>
</dbReference>
<dbReference type="EMBL" id="CP017298">
    <property type="protein sequence ID" value="AOS46681.1"/>
    <property type="molecule type" value="Genomic_DNA"/>
</dbReference>
<comment type="subcellular location">
    <subcellularLocation>
        <location evidence="1">Cell inner membrane</location>
    </subcellularLocation>
</comment>
<dbReference type="AlphaFoldDB" id="A0A1D8B0J8"/>
<keyword evidence="2" id="KW-1003">Cell membrane</keyword>
<keyword evidence="5" id="KW-0472">Membrane</keyword>
<protein>
    <submittedName>
        <fullName evidence="7">Lipid A biosynthesis (KDO)2-(Lauroyl)-lipid IVA acyltransferase</fullName>
    </submittedName>
</protein>
<dbReference type="CDD" id="cd07984">
    <property type="entry name" value="LPLAT_LABLAT-like"/>
    <property type="match status" value="1"/>
</dbReference>
<dbReference type="GO" id="GO:0016746">
    <property type="term" value="F:acyltransferase activity"/>
    <property type="evidence" value="ECO:0007669"/>
    <property type="project" value="UniProtKB-KW"/>
</dbReference>
<dbReference type="Proteomes" id="UP000095214">
    <property type="component" value="Chromosome"/>
</dbReference>
<keyword evidence="8" id="KW-1185">Reference proteome</keyword>